<accession>A0A128A121</accession>
<protein>
    <submittedName>
        <fullName evidence="1">Uncharacterized protein</fullName>
    </submittedName>
</protein>
<keyword evidence="2" id="KW-1185">Reference proteome</keyword>
<evidence type="ECO:0000313" key="1">
    <source>
        <dbReference type="EMBL" id="CUR51017.1"/>
    </source>
</evidence>
<name>A0A128A121_9ARCH</name>
<dbReference type="KEGG" id="ndv:NDEV_0252"/>
<proteinExistence type="predicted"/>
<dbReference type="Proteomes" id="UP000196239">
    <property type="component" value="Chromosome 1"/>
</dbReference>
<dbReference type="EMBL" id="LN890280">
    <property type="protein sequence ID" value="CUR51017.1"/>
    <property type="molecule type" value="Genomic_DNA"/>
</dbReference>
<sequence>MPLHVGKAHKCAEDYAEPEIIIILISNSYCTGKIQLDSDL</sequence>
<evidence type="ECO:0000313" key="2">
    <source>
        <dbReference type="Proteomes" id="UP000196239"/>
    </source>
</evidence>
<gene>
    <name evidence="1" type="ORF">NDEV_0252</name>
</gene>
<dbReference type="AlphaFoldDB" id="A0A128A121"/>
<reference evidence="2" key="1">
    <citation type="submission" date="2015-10" db="EMBL/GenBank/DDBJ databases">
        <authorList>
            <person name="Lehtovirta-Morley L.E."/>
            <person name="Vieille C."/>
        </authorList>
    </citation>
    <scope>NUCLEOTIDE SEQUENCE [LARGE SCALE GENOMIC DNA]</scope>
</reference>
<organism evidence="1 2">
    <name type="scientific">Nitrosotalea devaniterrae</name>
    <dbReference type="NCBI Taxonomy" id="1078905"/>
    <lineage>
        <taxon>Archaea</taxon>
        <taxon>Nitrososphaerota</taxon>
        <taxon>Nitrososphaeria</taxon>
        <taxon>Nitrosotaleales</taxon>
        <taxon>Nitrosotaleaceae</taxon>
        <taxon>Nitrosotalea</taxon>
    </lineage>
</organism>